<feature type="transmembrane region" description="Helical" evidence="1">
    <location>
        <begin position="61"/>
        <end position="84"/>
    </location>
</feature>
<feature type="transmembrane region" description="Helical" evidence="1">
    <location>
        <begin position="6"/>
        <end position="21"/>
    </location>
</feature>
<reference evidence="3" key="2">
    <citation type="submission" date="2016-10" db="EMBL/GenBank/DDBJ databases">
        <authorList>
            <person name="de Groot N.N."/>
        </authorList>
    </citation>
    <scope>NUCLEOTIDE SEQUENCE [LARGE SCALE GENOMIC DNA]</scope>
    <source>
        <strain evidence="3">BS3782</strain>
    </source>
</reference>
<protein>
    <submittedName>
        <fullName evidence="3">Uncharacterized protein</fullName>
    </submittedName>
</protein>
<organism evidence="3 4">
    <name type="scientific">Pseudomonas lini</name>
    <dbReference type="NCBI Taxonomy" id="163011"/>
    <lineage>
        <taxon>Bacteria</taxon>
        <taxon>Pseudomonadati</taxon>
        <taxon>Pseudomonadota</taxon>
        <taxon>Gammaproteobacteria</taxon>
        <taxon>Pseudomonadales</taxon>
        <taxon>Pseudomonadaceae</taxon>
        <taxon>Pseudomonas</taxon>
    </lineage>
</organism>
<sequence length="121" mass="13151">MLFDSLVIYGAWIGIWVWVVRSRGSMNLWLANLAGFVGGLIGAMVVEILTRSAEGAGSPDAPFMLFSIMAGLGTFVGMWIWLIARLEQPENLFLRHLFAGGVSFFTGSVALGMTWSYLVSG</sequence>
<keyword evidence="1" id="KW-0472">Membrane</keyword>
<dbReference type="RefSeq" id="WP_038979079.1">
    <property type="nucleotide sequence ID" value="NZ_JABTYG010000010.1"/>
</dbReference>
<feature type="transmembrane region" description="Helical" evidence="1">
    <location>
        <begin position="96"/>
        <end position="118"/>
    </location>
</feature>
<evidence type="ECO:0000256" key="1">
    <source>
        <dbReference type="SAM" id="Phobius"/>
    </source>
</evidence>
<proteinExistence type="predicted"/>
<gene>
    <name evidence="2" type="ORF">F7R14_27935</name>
    <name evidence="3" type="ORF">SAMN04490191_6144</name>
</gene>
<dbReference type="Proteomes" id="UP000182814">
    <property type="component" value="Chromosome I"/>
</dbReference>
<evidence type="ECO:0000313" key="3">
    <source>
        <dbReference type="EMBL" id="SDT67332.1"/>
    </source>
</evidence>
<dbReference type="Proteomes" id="UP000434925">
    <property type="component" value="Unassembled WGS sequence"/>
</dbReference>
<name>A0A0J6HHR1_9PSED</name>
<dbReference type="AlphaFoldDB" id="A0A0J6HHR1"/>
<reference evidence="2 5" key="3">
    <citation type="submission" date="2019-09" db="EMBL/GenBank/DDBJ databases">
        <title>Draft genome sequences of 48 bacterial type strains from the CCUG.</title>
        <authorList>
            <person name="Tunovic T."/>
            <person name="Pineiro-Iglesias B."/>
            <person name="Unosson C."/>
            <person name="Inganas E."/>
            <person name="Ohlen M."/>
            <person name="Cardew S."/>
            <person name="Jensie-Markopoulos S."/>
            <person name="Salva-Serra F."/>
            <person name="Jaen-Luchoro D."/>
            <person name="Karlsson R."/>
            <person name="Svensson-Stadler L."/>
            <person name="Chun J."/>
            <person name="Moore E."/>
        </authorList>
    </citation>
    <scope>NUCLEOTIDE SEQUENCE [LARGE SCALE GENOMIC DNA]</scope>
    <source>
        <strain evidence="2 5">CCUG 51522</strain>
    </source>
</reference>
<keyword evidence="4" id="KW-1185">Reference proteome</keyword>
<feature type="transmembrane region" description="Helical" evidence="1">
    <location>
        <begin position="28"/>
        <end position="49"/>
    </location>
</feature>
<keyword evidence="1" id="KW-1133">Transmembrane helix</keyword>
<evidence type="ECO:0000313" key="2">
    <source>
        <dbReference type="EMBL" id="KAB0497173.1"/>
    </source>
</evidence>
<accession>A0A0J6HHR1</accession>
<dbReference type="EMBL" id="LT629746">
    <property type="protein sequence ID" value="SDT67332.1"/>
    <property type="molecule type" value="Genomic_DNA"/>
</dbReference>
<dbReference type="PATRIC" id="fig|163011.3.peg.1857"/>
<reference evidence="4" key="1">
    <citation type="submission" date="2016-10" db="EMBL/GenBank/DDBJ databases">
        <authorList>
            <person name="Varghese N."/>
            <person name="Submissions S."/>
        </authorList>
    </citation>
    <scope>NUCLEOTIDE SEQUENCE [LARGE SCALE GENOMIC DNA]</scope>
    <source>
        <strain evidence="4">BS3782</strain>
    </source>
</reference>
<evidence type="ECO:0000313" key="4">
    <source>
        <dbReference type="Proteomes" id="UP000182814"/>
    </source>
</evidence>
<dbReference type="EMBL" id="VZPO01000014">
    <property type="protein sequence ID" value="KAB0497173.1"/>
    <property type="molecule type" value="Genomic_DNA"/>
</dbReference>
<evidence type="ECO:0000313" key="5">
    <source>
        <dbReference type="Proteomes" id="UP000434925"/>
    </source>
</evidence>
<keyword evidence="1" id="KW-0812">Transmembrane</keyword>